<keyword evidence="1" id="KW-0812">Transmembrane</keyword>
<keyword evidence="1" id="KW-1133">Transmembrane helix</keyword>
<reference evidence="2" key="1">
    <citation type="submission" date="2018-05" db="EMBL/GenBank/DDBJ databases">
        <authorList>
            <person name="Lanie J.A."/>
            <person name="Ng W.-L."/>
            <person name="Kazmierczak K.M."/>
            <person name="Andrzejewski T.M."/>
            <person name="Davidsen T.M."/>
            <person name="Wayne K.J."/>
            <person name="Tettelin H."/>
            <person name="Glass J.I."/>
            <person name="Rusch D."/>
            <person name="Podicherti R."/>
            <person name="Tsui H.-C.T."/>
            <person name="Winkler M.E."/>
        </authorList>
    </citation>
    <scope>NUCLEOTIDE SEQUENCE</scope>
</reference>
<name>A0A383CGY4_9ZZZZ</name>
<proteinExistence type="predicted"/>
<evidence type="ECO:0000256" key="1">
    <source>
        <dbReference type="SAM" id="Phobius"/>
    </source>
</evidence>
<feature type="non-terminal residue" evidence="2">
    <location>
        <position position="240"/>
    </location>
</feature>
<protein>
    <submittedName>
        <fullName evidence="2">Uncharacterized protein</fullName>
    </submittedName>
</protein>
<dbReference type="EMBL" id="UINC01208867">
    <property type="protein sequence ID" value="SVE31627.1"/>
    <property type="molecule type" value="Genomic_DNA"/>
</dbReference>
<accession>A0A383CGY4</accession>
<organism evidence="2">
    <name type="scientific">marine metagenome</name>
    <dbReference type="NCBI Taxonomy" id="408172"/>
    <lineage>
        <taxon>unclassified sequences</taxon>
        <taxon>metagenomes</taxon>
        <taxon>ecological metagenomes</taxon>
    </lineage>
</organism>
<feature type="transmembrane region" description="Helical" evidence="1">
    <location>
        <begin position="49"/>
        <end position="72"/>
    </location>
</feature>
<feature type="non-terminal residue" evidence="2">
    <location>
        <position position="1"/>
    </location>
</feature>
<evidence type="ECO:0000313" key="2">
    <source>
        <dbReference type="EMBL" id="SVE31627.1"/>
    </source>
</evidence>
<feature type="transmembrane region" description="Helical" evidence="1">
    <location>
        <begin position="102"/>
        <end position="123"/>
    </location>
</feature>
<feature type="transmembrane region" description="Helical" evidence="1">
    <location>
        <begin position="129"/>
        <end position="146"/>
    </location>
</feature>
<keyword evidence="1" id="KW-0472">Membrane</keyword>
<dbReference type="AlphaFoldDB" id="A0A383CGY4"/>
<gene>
    <name evidence="2" type="ORF">METZ01_LOCUS484481</name>
</gene>
<sequence length="240" mass="26760">FMHPASLGLLVLFAYGLNGMARAYMSEPNLKSPVDRVKQWFVSQHGWERRWNLCLLGLIGVATLGWVFYAAIQPDTKKHLADVLLFGDSAGAMATFSLKMGAISLGTLFVVAVAVTLLVSGAFAGRLAGVMWLILGLVMVVDLCRAHSPYLVHENYVEKYASNPVVDVLRQRPFEQRVKLLPLQVAMSYLQTEAMALQQHTQSVTNQSARLQLQMEMQKLNIKAQQLSQFNGLYSVFWAQ</sequence>